<sequence length="148" mass="17187">MNNKEEISVQHRFNIANEMPQKVTKIIFQYSTLFNESNSSTRSCPDLIQCGFFLWDYLKFKVYRQRSSSPPPPTTNPHFRTNSKKTYRECMVEKCLFYFVQKWGWGGGGGEEATHDEISKRHNLSIKKQIVEIRQVVVAGELSKGFSP</sequence>
<dbReference type="Proteomes" id="UP000499080">
    <property type="component" value="Unassembled WGS sequence"/>
</dbReference>
<protein>
    <submittedName>
        <fullName evidence="1">Uncharacterized protein</fullName>
    </submittedName>
</protein>
<dbReference type="AlphaFoldDB" id="A0A4Y2UMX2"/>
<comment type="caution">
    <text evidence="1">The sequence shown here is derived from an EMBL/GenBank/DDBJ whole genome shotgun (WGS) entry which is preliminary data.</text>
</comment>
<keyword evidence="2" id="KW-1185">Reference proteome</keyword>
<dbReference type="EMBL" id="BGPR01038379">
    <property type="protein sequence ID" value="GBO14218.1"/>
    <property type="molecule type" value="Genomic_DNA"/>
</dbReference>
<proteinExistence type="predicted"/>
<name>A0A4Y2UMX2_ARAVE</name>
<gene>
    <name evidence="1" type="ORF">AVEN_200591_1</name>
</gene>
<organism evidence="1 2">
    <name type="scientific">Araneus ventricosus</name>
    <name type="common">Orbweaver spider</name>
    <name type="synonym">Epeira ventricosa</name>
    <dbReference type="NCBI Taxonomy" id="182803"/>
    <lineage>
        <taxon>Eukaryota</taxon>
        <taxon>Metazoa</taxon>
        <taxon>Ecdysozoa</taxon>
        <taxon>Arthropoda</taxon>
        <taxon>Chelicerata</taxon>
        <taxon>Arachnida</taxon>
        <taxon>Araneae</taxon>
        <taxon>Araneomorphae</taxon>
        <taxon>Entelegynae</taxon>
        <taxon>Araneoidea</taxon>
        <taxon>Araneidae</taxon>
        <taxon>Araneus</taxon>
    </lineage>
</organism>
<evidence type="ECO:0000313" key="2">
    <source>
        <dbReference type="Proteomes" id="UP000499080"/>
    </source>
</evidence>
<reference evidence="1 2" key="1">
    <citation type="journal article" date="2019" name="Sci. Rep.">
        <title>Orb-weaving spider Araneus ventricosus genome elucidates the spidroin gene catalogue.</title>
        <authorList>
            <person name="Kono N."/>
            <person name="Nakamura H."/>
            <person name="Ohtoshi R."/>
            <person name="Moran D.A.P."/>
            <person name="Shinohara A."/>
            <person name="Yoshida Y."/>
            <person name="Fujiwara M."/>
            <person name="Mori M."/>
            <person name="Tomita M."/>
            <person name="Arakawa K."/>
        </authorList>
    </citation>
    <scope>NUCLEOTIDE SEQUENCE [LARGE SCALE GENOMIC DNA]</scope>
</reference>
<evidence type="ECO:0000313" key="1">
    <source>
        <dbReference type="EMBL" id="GBO14218.1"/>
    </source>
</evidence>
<accession>A0A4Y2UMX2</accession>